<dbReference type="Gene3D" id="3.60.21.10">
    <property type="match status" value="1"/>
</dbReference>
<feature type="transmembrane region" description="Helical" evidence="7">
    <location>
        <begin position="107"/>
        <end position="131"/>
    </location>
</feature>
<feature type="domain" description="Purple acid phosphatase N-terminal" evidence="10">
    <location>
        <begin position="153"/>
        <end position="233"/>
    </location>
</feature>
<dbReference type="InterPro" id="IPR039331">
    <property type="entry name" value="PAPs-like"/>
</dbReference>
<evidence type="ECO:0000259" key="10">
    <source>
        <dbReference type="Pfam" id="PF16656"/>
    </source>
</evidence>
<comment type="caution">
    <text evidence="11">The sequence shown here is derived from an EMBL/GenBank/DDBJ whole genome shotgun (WGS) entry which is preliminary data.</text>
</comment>
<evidence type="ECO:0000256" key="2">
    <source>
        <dbReference type="ARBA" id="ARBA00022729"/>
    </source>
</evidence>
<feature type="domain" description="Purple acid phosphatase C-terminal" evidence="9">
    <location>
        <begin position="493"/>
        <end position="541"/>
    </location>
</feature>
<dbReference type="InterPro" id="IPR015914">
    <property type="entry name" value="PAPs_N"/>
</dbReference>
<dbReference type="PANTHER" id="PTHR22953:SF7">
    <property type="entry name" value="PURPLE ACID PHOSPHATASE 22"/>
    <property type="match status" value="1"/>
</dbReference>
<evidence type="ECO:0000259" key="8">
    <source>
        <dbReference type="Pfam" id="PF00149"/>
    </source>
</evidence>
<organism evidence="11 12">
    <name type="scientific">Digitaria exilis</name>
    <dbReference type="NCBI Taxonomy" id="1010633"/>
    <lineage>
        <taxon>Eukaryota</taxon>
        <taxon>Viridiplantae</taxon>
        <taxon>Streptophyta</taxon>
        <taxon>Embryophyta</taxon>
        <taxon>Tracheophyta</taxon>
        <taxon>Spermatophyta</taxon>
        <taxon>Magnoliopsida</taxon>
        <taxon>Liliopsida</taxon>
        <taxon>Poales</taxon>
        <taxon>Poaceae</taxon>
        <taxon>PACMAD clade</taxon>
        <taxon>Panicoideae</taxon>
        <taxon>Panicodae</taxon>
        <taxon>Paniceae</taxon>
        <taxon>Anthephorinae</taxon>
        <taxon>Digitaria</taxon>
    </lineage>
</organism>
<proteinExistence type="inferred from homology"/>
<dbReference type="GO" id="GO:0046872">
    <property type="term" value="F:metal ion binding"/>
    <property type="evidence" value="ECO:0007669"/>
    <property type="project" value="InterPro"/>
</dbReference>
<dbReference type="Gene3D" id="2.60.40.380">
    <property type="entry name" value="Purple acid phosphatase-like, N-terminal"/>
    <property type="match status" value="1"/>
</dbReference>
<dbReference type="EMBL" id="JACEFO010002300">
    <property type="protein sequence ID" value="KAF8667357.1"/>
    <property type="molecule type" value="Genomic_DNA"/>
</dbReference>
<keyword evidence="12" id="KW-1185">Reference proteome</keyword>
<name>A0A835E875_9POAL</name>
<dbReference type="InterPro" id="IPR025733">
    <property type="entry name" value="PAPs_C"/>
</dbReference>
<evidence type="ECO:0000256" key="5">
    <source>
        <dbReference type="RuleBase" id="RU361203"/>
    </source>
</evidence>
<accession>A0A835E875</accession>
<feature type="compositionally biased region" description="Low complexity" evidence="6">
    <location>
        <begin position="608"/>
        <end position="619"/>
    </location>
</feature>
<dbReference type="Proteomes" id="UP000636709">
    <property type="component" value="Unassembled WGS sequence"/>
</dbReference>
<evidence type="ECO:0000256" key="6">
    <source>
        <dbReference type="SAM" id="MobiDB-lite"/>
    </source>
</evidence>
<feature type="domain" description="Calcineurin-like phosphoesterase" evidence="8">
    <location>
        <begin position="249"/>
        <end position="446"/>
    </location>
</feature>
<evidence type="ECO:0000256" key="4">
    <source>
        <dbReference type="ARBA" id="ARBA00023180"/>
    </source>
</evidence>
<comment type="catalytic activity">
    <reaction evidence="5">
        <text>a phosphate monoester + H2O = an alcohol + phosphate</text>
        <dbReference type="Rhea" id="RHEA:15017"/>
        <dbReference type="ChEBI" id="CHEBI:15377"/>
        <dbReference type="ChEBI" id="CHEBI:30879"/>
        <dbReference type="ChEBI" id="CHEBI:43474"/>
        <dbReference type="ChEBI" id="CHEBI:67140"/>
        <dbReference type="EC" id="3.1.3.2"/>
    </reaction>
</comment>
<keyword evidence="7" id="KW-1133">Transmembrane helix</keyword>
<dbReference type="Pfam" id="PF16656">
    <property type="entry name" value="Pur_ac_phosph_N"/>
    <property type="match status" value="1"/>
</dbReference>
<dbReference type="InterPro" id="IPR004843">
    <property type="entry name" value="Calcineurin-like_PHP"/>
</dbReference>
<dbReference type="InterPro" id="IPR041792">
    <property type="entry name" value="MPP_PAP"/>
</dbReference>
<dbReference type="SUPFAM" id="SSF56300">
    <property type="entry name" value="Metallo-dependent phosphatases"/>
    <property type="match status" value="1"/>
</dbReference>
<feature type="region of interest" description="Disordered" evidence="6">
    <location>
        <begin position="606"/>
        <end position="652"/>
    </location>
</feature>
<keyword evidence="7" id="KW-0472">Membrane</keyword>
<keyword evidence="3 5" id="KW-0378">Hydrolase</keyword>
<dbReference type="GO" id="GO:0003993">
    <property type="term" value="F:acid phosphatase activity"/>
    <property type="evidence" value="ECO:0007669"/>
    <property type="project" value="UniProtKB-EC"/>
</dbReference>
<evidence type="ECO:0000256" key="3">
    <source>
        <dbReference type="ARBA" id="ARBA00022801"/>
    </source>
</evidence>
<dbReference type="CDD" id="cd00839">
    <property type="entry name" value="MPP_PAPs"/>
    <property type="match status" value="1"/>
</dbReference>
<dbReference type="AlphaFoldDB" id="A0A835E875"/>
<keyword evidence="7" id="KW-0812">Transmembrane</keyword>
<feature type="compositionally biased region" description="Acidic residues" evidence="6">
    <location>
        <begin position="627"/>
        <end position="642"/>
    </location>
</feature>
<evidence type="ECO:0000313" key="11">
    <source>
        <dbReference type="EMBL" id="KAF8667357.1"/>
    </source>
</evidence>
<keyword evidence="4" id="KW-0325">Glycoprotein</keyword>
<keyword evidence="2" id="KW-0732">Signal</keyword>
<sequence>MEISRPCWPAMLDHIEQCLKRAKGCRGELKHRTTLPACTPHPKACATAQTARRITPFPFLDAMESNQSAQFHLHAHAAPLYLPIWSMHTLSDRRLSEEDKMSTARNYVVLLVAGALLVSTVFAATATGAAAEYVRPPPGRIILTEHTEPAAHPQQVHISAVGATHMRVSWVTDDKHAQSVVEYGKASRNYTASATGEHTSYRYFLYTSGKIHHVKIGPLEPSTVYYYRCGMARKEFTLRTPPATLPIELAVVGDLGQTEWTASTLVHVSKTDYDMLLVPGDLSYADTQQPLWDTFGRFVQRHASRRPWMATQGNHEVEASPLPPVPGSPPPFAAYGARWPAPHEESGSASNLYYSFDAAGAAVHVVMLGSYAPPFDASSDQYRWLARDLAAVDRRATPWLVAVLHAPWYNTNAAHQGEGEAMRVAMERLLFEARVDVVFAGHVHAYERFVSLSSLCLTRPSVDRSPTSSSIMEDSLAVLFPARVYNNEANPCGPVYITIGDGGNREGLAFEEASFGHGRLRVVNATTAHWAWHRNDDAESVVRDELWLESLAANGACWHQGDPAAVDSWNDELVQELLFQRVRPWHGGRCGGDRLILDDDDNIPLPPLAALSAPHDAPAPAAPPPQVEEEGEEAEQQNEASDEAAAATTAAPRLRSPARFGHRCLSCHGCSRLFLRRNRRVRMQAPVWCV</sequence>
<dbReference type="SUPFAM" id="SSF49363">
    <property type="entry name" value="Purple acid phosphatase, N-terminal domain"/>
    <property type="match status" value="1"/>
</dbReference>
<protein>
    <recommendedName>
        <fullName evidence="5">Purple acid phosphatase</fullName>
        <ecNumber evidence="5">3.1.3.2</ecNumber>
    </recommendedName>
</protein>
<dbReference type="PANTHER" id="PTHR22953">
    <property type="entry name" value="ACID PHOSPHATASE RELATED"/>
    <property type="match status" value="1"/>
</dbReference>
<evidence type="ECO:0000313" key="12">
    <source>
        <dbReference type="Proteomes" id="UP000636709"/>
    </source>
</evidence>
<evidence type="ECO:0000259" key="9">
    <source>
        <dbReference type="Pfam" id="PF14008"/>
    </source>
</evidence>
<reference evidence="11" key="1">
    <citation type="submission" date="2020-07" db="EMBL/GenBank/DDBJ databases">
        <title>Genome sequence and genetic diversity analysis of an under-domesticated orphan crop, white fonio (Digitaria exilis).</title>
        <authorList>
            <person name="Bennetzen J.L."/>
            <person name="Chen S."/>
            <person name="Ma X."/>
            <person name="Wang X."/>
            <person name="Yssel A.E.J."/>
            <person name="Chaluvadi S.R."/>
            <person name="Johnson M."/>
            <person name="Gangashetty P."/>
            <person name="Hamidou F."/>
            <person name="Sanogo M.D."/>
            <person name="Zwaenepoel A."/>
            <person name="Wallace J."/>
            <person name="Van De Peer Y."/>
            <person name="Van Deynze A."/>
        </authorList>
    </citation>
    <scope>NUCLEOTIDE SEQUENCE</scope>
    <source>
        <tissue evidence="11">Leaves</tissue>
    </source>
</reference>
<dbReference type="EC" id="3.1.3.2" evidence="5"/>
<comment type="similarity">
    <text evidence="1 5">Belongs to the metallophosphoesterase superfamily. Purple acid phosphatase family.</text>
</comment>
<dbReference type="OrthoDB" id="45007at2759"/>
<evidence type="ECO:0000256" key="1">
    <source>
        <dbReference type="ARBA" id="ARBA00008723"/>
    </source>
</evidence>
<dbReference type="Pfam" id="PF14008">
    <property type="entry name" value="Metallophos_C"/>
    <property type="match status" value="1"/>
</dbReference>
<gene>
    <name evidence="11" type="ORF">HU200_053033</name>
</gene>
<dbReference type="InterPro" id="IPR029052">
    <property type="entry name" value="Metallo-depent_PP-like"/>
</dbReference>
<dbReference type="Pfam" id="PF00149">
    <property type="entry name" value="Metallophos"/>
    <property type="match status" value="1"/>
</dbReference>
<evidence type="ECO:0000256" key="7">
    <source>
        <dbReference type="SAM" id="Phobius"/>
    </source>
</evidence>
<dbReference type="InterPro" id="IPR008963">
    <property type="entry name" value="Purple_acid_Pase-like_N"/>
</dbReference>